<reference evidence="2" key="1">
    <citation type="journal article" date="2021" name="Mol. Plant Microbe Interact.">
        <title>Complete Genome Sequence of the Plant-Pathogenic Fungus Colletotrichum lupini.</title>
        <authorList>
            <person name="Baroncelli R."/>
            <person name="Pensec F."/>
            <person name="Da Lio D."/>
            <person name="Boufleur T."/>
            <person name="Vicente I."/>
            <person name="Sarrocco S."/>
            <person name="Picot A."/>
            <person name="Baraldi E."/>
            <person name="Sukno S."/>
            <person name="Thon M."/>
            <person name="Le Floch G."/>
        </authorList>
    </citation>
    <scope>NUCLEOTIDE SEQUENCE</scope>
    <source>
        <strain evidence="2">IMI 504893</strain>
    </source>
</reference>
<keyword evidence="3" id="KW-1185">Reference proteome</keyword>
<dbReference type="Proteomes" id="UP000830671">
    <property type="component" value="Chromosome 3"/>
</dbReference>
<accession>A0A9Q8SQ02</accession>
<gene>
    <name evidence="2" type="ORF">CLUP02_06925</name>
</gene>
<protein>
    <submittedName>
        <fullName evidence="2">Glucose sorbosone dehydrogenase</fullName>
    </submittedName>
</protein>
<dbReference type="AlphaFoldDB" id="A0A9Q8SQ02"/>
<evidence type="ECO:0000313" key="2">
    <source>
        <dbReference type="EMBL" id="UQC81439.1"/>
    </source>
</evidence>
<dbReference type="InterPro" id="IPR054539">
    <property type="entry name" value="Beta-prop_PDH"/>
</dbReference>
<proteinExistence type="predicted"/>
<name>A0A9Q8SQ02_9PEZI</name>
<dbReference type="GeneID" id="73340932"/>
<dbReference type="SUPFAM" id="SSF50952">
    <property type="entry name" value="Soluble quinoprotein glucose dehydrogenase"/>
    <property type="match status" value="1"/>
</dbReference>
<dbReference type="Pfam" id="PF22807">
    <property type="entry name" value="TrAA12"/>
    <property type="match status" value="1"/>
</dbReference>
<dbReference type="KEGG" id="clup:CLUP02_06925"/>
<feature type="domain" description="Pyrroloquinoline quinone-dependent pyranose dehydrogenase beta-propeller" evidence="1">
    <location>
        <begin position="65"/>
        <end position="450"/>
    </location>
</feature>
<dbReference type="Gene3D" id="2.120.10.30">
    <property type="entry name" value="TolB, C-terminal domain"/>
    <property type="match status" value="1"/>
</dbReference>
<evidence type="ECO:0000313" key="3">
    <source>
        <dbReference type="Proteomes" id="UP000830671"/>
    </source>
</evidence>
<dbReference type="InterPro" id="IPR011041">
    <property type="entry name" value="Quinoprot_gluc/sorb_DH_b-prop"/>
</dbReference>
<dbReference type="InterPro" id="IPR011042">
    <property type="entry name" value="6-blade_b-propeller_TolB-like"/>
</dbReference>
<dbReference type="RefSeq" id="XP_049143065.1">
    <property type="nucleotide sequence ID" value="XM_049285922.1"/>
</dbReference>
<evidence type="ECO:0000259" key="1">
    <source>
        <dbReference type="Pfam" id="PF22807"/>
    </source>
</evidence>
<organism evidence="2 3">
    <name type="scientific">Colletotrichum lupini</name>
    <dbReference type="NCBI Taxonomy" id="145971"/>
    <lineage>
        <taxon>Eukaryota</taxon>
        <taxon>Fungi</taxon>
        <taxon>Dikarya</taxon>
        <taxon>Ascomycota</taxon>
        <taxon>Pezizomycotina</taxon>
        <taxon>Sordariomycetes</taxon>
        <taxon>Hypocreomycetidae</taxon>
        <taxon>Glomerellales</taxon>
        <taxon>Glomerellaceae</taxon>
        <taxon>Colletotrichum</taxon>
        <taxon>Colletotrichum acutatum species complex</taxon>
    </lineage>
</organism>
<sequence length="499" mass="53221">MGRLTHPFRRPVAVPSTDCARADLLLYPTPAKMKGLTTAALAVAAATTALAQQCADIITPSYNAPQVAAGWQAQLVANGFKKPRTIHVDSEGALLVLDAAVGVHRVTFKDNGGTCLTLTESKLLVNNTKLTHGMAFSEDGKTLYASSVSQVLAWAYDAKAGTVNAEPAVVIDNMANNDQTTRTLVMSKASSNWLVVSRGVDENFDIDALDATSGHAQVKAFDLSKSGNNPFDFNTDGKLLGWGIRNAVAVAEDPATGNVWAMDNSIDDITRNGVDIHANNPGEELNLLGTIANETDASNYGYPRCFAVWDTSIPLNSSLNVGDQFSMEQNSTMNDTRCHNDYVAPRLTFQSHSSPVFLKFNNDGSKAFMSFRGSFNRPNPVGYALTAVDFSNGEPVAKSDSTDALKNIMYNKDLSTCPDQCFRPVGLAWDSKNRLFMTSDSTGEIYILQQTDATPTSTTPGTIVTGTATSTAKPDAASGFAPSLGLGFAALLAATFFSF</sequence>
<dbReference type="EMBL" id="CP019475">
    <property type="protein sequence ID" value="UQC81439.1"/>
    <property type="molecule type" value="Genomic_DNA"/>
</dbReference>